<protein>
    <submittedName>
        <fullName evidence="1">Uncharacterized protein</fullName>
    </submittedName>
</protein>
<evidence type="ECO:0000313" key="1">
    <source>
        <dbReference type="EMBL" id="KAJ3018141.1"/>
    </source>
</evidence>
<evidence type="ECO:0000313" key="2">
    <source>
        <dbReference type="Proteomes" id="UP001144978"/>
    </source>
</evidence>
<organism evidence="1 2">
    <name type="scientific">Trametes sanguinea</name>
    <dbReference type="NCBI Taxonomy" id="158606"/>
    <lineage>
        <taxon>Eukaryota</taxon>
        <taxon>Fungi</taxon>
        <taxon>Dikarya</taxon>
        <taxon>Basidiomycota</taxon>
        <taxon>Agaricomycotina</taxon>
        <taxon>Agaricomycetes</taxon>
        <taxon>Polyporales</taxon>
        <taxon>Polyporaceae</taxon>
        <taxon>Trametes</taxon>
    </lineage>
</organism>
<keyword evidence="2" id="KW-1185">Reference proteome</keyword>
<name>A0ACC1QB42_9APHY</name>
<sequence>MLDGAVALEVAYLTRPVINSMPSSVELCRADDIGLKLVYGQFLQAPGQVRLWEDVEQSRKGIVPQRAVAHKSAQRCARLRALFNPNGELNVVRQAIEHVGSMRSERTEGTEGKPGESSGKEIHRRVYLDYQPLDHRELLPIVDFHGRK</sequence>
<dbReference type="Proteomes" id="UP001144978">
    <property type="component" value="Unassembled WGS sequence"/>
</dbReference>
<gene>
    <name evidence="1" type="ORF">NUW54_g414</name>
</gene>
<accession>A0ACC1QB42</accession>
<comment type="caution">
    <text evidence="1">The sequence shown here is derived from an EMBL/GenBank/DDBJ whole genome shotgun (WGS) entry which is preliminary data.</text>
</comment>
<proteinExistence type="predicted"/>
<reference evidence="1" key="1">
    <citation type="submission" date="2022-08" db="EMBL/GenBank/DDBJ databases">
        <title>Genome Sequence of Pycnoporus sanguineus.</title>
        <authorList>
            <person name="Buettner E."/>
        </authorList>
    </citation>
    <scope>NUCLEOTIDE SEQUENCE</scope>
    <source>
        <strain evidence="1">CG-C14</strain>
    </source>
</reference>
<dbReference type="EMBL" id="JANSHE010000052">
    <property type="protein sequence ID" value="KAJ3018141.1"/>
    <property type="molecule type" value="Genomic_DNA"/>
</dbReference>